<organism evidence="2 3">
    <name type="scientific">Vibrio xiamenensis</name>
    <dbReference type="NCBI Taxonomy" id="861298"/>
    <lineage>
        <taxon>Bacteria</taxon>
        <taxon>Pseudomonadati</taxon>
        <taxon>Pseudomonadota</taxon>
        <taxon>Gammaproteobacteria</taxon>
        <taxon>Vibrionales</taxon>
        <taxon>Vibrionaceae</taxon>
        <taxon>Vibrio</taxon>
    </lineage>
</organism>
<dbReference type="Proteomes" id="UP000198854">
    <property type="component" value="Unassembled WGS sequence"/>
</dbReference>
<dbReference type="InterPro" id="IPR021242">
    <property type="entry name" value="DUF2799"/>
</dbReference>
<gene>
    <name evidence="2" type="ORF">SAMN04488136_11332</name>
</gene>
<proteinExistence type="predicted"/>
<sequence>MKGLILTAAVLVLAGCSAQQHSMPMANQNWQDFGYEQAMDGQAKQMMSSLSISDQMYAQYSDGYEMGRTKFCGQDAFRVGFLGKSYQGICDNIDASFHDEYQEGLWWDDGASLE</sequence>
<evidence type="ECO:0000313" key="2">
    <source>
        <dbReference type="EMBL" id="SDH31595.1"/>
    </source>
</evidence>
<dbReference type="PROSITE" id="PS51257">
    <property type="entry name" value="PROKAR_LIPOPROTEIN"/>
    <property type="match status" value="1"/>
</dbReference>
<feature type="chain" id="PRO_5011792855" description="Lipoprotein" evidence="1">
    <location>
        <begin position="23"/>
        <end position="114"/>
    </location>
</feature>
<dbReference type="AlphaFoldDB" id="A0A1G8BEE1"/>
<dbReference type="EMBL" id="FNDD01000013">
    <property type="protein sequence ID" value="SDH31595.1"/>
    <property type="molecule type" value="Genomic_DNA"/>
</dbReference>
<dbReference type="RefSeq" id="WP_176765585.1">
    <property type="nucleotide sequence ID" value="NZ_FNDD01000013.1"/>
</dbReference>
<feature type="signal peptide" evidence="1">
    <location>
        <begin position="1"/>
        <end position="22"/>
    </location>
</feature>
<keyword evidence="1" id="KW-0732">Signal</keyword>
<name>A0A1G8BEE1_9VIBR</name>
<reference evidence="2 3" key="1">
    <citation type="submission" date="2016-10" db="EMBL/GenBank/DDBJ databases">
        <authorList>
            <person name="de Groot N.N."/>
        </authorList>
    </citation>
    <scope>NUCLEOTIDE SEQUENCE [LARGE SCALE GENOMIC DNA]</scope>
    <source>
        <strain evidence="2 3">CGMCC 1.10228</strain>
    </source>
</reference>
<accession>A0A1G8BEE1</accession>
<dbReference type="STRING" id="861298.SAMN04488136_11332"/>
<dbReference type="Pfam" id="PF10973">
    <property type="entry name" value="DUF2799"/>
    <property type="match status" value="1"/>
</dbReference>
<evidence type="ECO:0000313" key="3">
    <source>
        <dbReference type="Proteomes" id="UP000198854"/>
    </source>
</evidence>
<evidence type="ECO:0008006" key="4">
    <source>
        <dbReference type="Google" id="ProtNLM"/>
    </source>
</evidence>
<protein>
    <recommendedName>
        <fullName evidence="4">Lipoprotein</fullName>
    </recommendedName>
</protein>
<keyword evidence="3" id="KW-1185">Reference proteome</keyword>
<evidence type="ECO:0000256" key="1">
    <source>
        <dbReference type="SAM" id="SignalP"/>
    </source>
</evidence>